<reference evidence="1 2" key="1">
    <citation type="submission" date="2019-11" db="EMBL/GenBank/DDBJ databases">
        <title>Paenibacillus monticola sp. nov., a novel PGPR strain isolated from mountain sample in China.</title>
        <authorList>
            <person name="Zhao Q."/>
            <person name="Li H.-P."/>
            <person name="Zhang J.-L."/>
        </authorList>
    </citation>
    <scope>NUCLEOTIDE SEQUENCE [LARGE SCALE GENOMIC DNA]</scope>
    <source>
        <strain evidence="1 2">LC-T2</strain>
    </source>
</reference>
<protein>
    <submittedName>
        <fullName evidence="1">Uncharacterized protein</fullName>
    </submittedName>
</protein>
<evidence type="ECO:0000313" key="2">
    <source>
        <dbReference type="Proteomes" id="UP000463051"/>
    </source>
</evidence>
<sequence>MNNSKIRTLVDFKVDTLGKLSNLLLNNELVSERKVNLLTAFGSIQGNVSPNSSNKDDLFNLKSLMDDVIVDEYISYLESEHPDKNFNYNFIVLDNVIVRPFANHELAIEYKQLIVYADQITAFNFL</sequence>
<gene>
    <name evidence="1" type="ORF">GJB61_16455</name>
</gene>
<name>A0A7X2L278_9BACL</name>
<comment type="caution">
    <text evidence="1">The sequence shown here is derived from an EMBL/GenBank/DDBJ whole genome shotgun (WGS) entry which is preliminary data.</text>
</comment>
<evidence type="ECO:0000313" key="1">
    <source>
        <dbReference type="EMBL" id="MRN54577.1"/>
    </source>
</evidence>
<dbReference type="Proteomes" id="UP000463051">
    <property type="component" value="Unassembled WGS sequence"/>
</dbReference>
<dbReference type="AlphaFoldDB" id="A0A7X2L278"/>
<dbReference type="EMBL" id="WJXB01000005">
    <property type="protein sequence ID" value="MRN54577.1"/>
    <property type="molecule type" value="Genomic_DNA"/>
</dbReference>
<dbReference type="RefSeq" id="WP_154119803.1">
    <property type="nucleotide sequence ID" value="NZ_WJXB01000005.1"/>
</dbReference>
<proteinExistence type="predicted"/>
<accession>A0A7X2L278</accession>
<keyword evidence="2" id="KW-1185">Reference proteome</keyword>
<organism evidence="1 2">
    <name type="scientific">Paenibacillus monticola</name>
    <dbReference type="NCBI Taxonomy" id="2666075"/>
    <lineage>
        <taxon>Bacteria</taxon>
        <taxon>Bacillati</taxon>
        <taxon>Bacillota</taxon>
        <taxon>Bacilli</taxon>
        <taxon>Bacillales</taxon>
        <taxon>Paenibacillaceae</taxon>
        <taxon>Paenibacillus</taxon>
    </lineage>
</organism>